<dbReference type="Proteomes" id="UP000326251">
    <property type="component" value="Unassembled WGS sequence"/>
</dbReference>
<protein>
    <submittedName>
        <fullName evidence="1">DUF1684 domain-containing protein</fullName>
    </submittedName>
</protein>
<proteinExistence type="predicted"/>
<dbReference type="Pfam" id="PF07920">
    <property type="entry name" value="DUF1684"/>
    <property type="match status" value="1"/>
</dbReference>
<gene>
    <name evidence="1" type="ORF">EMO92_06315</name>
</gene>
<dbReference type="PANTHER" id="PTHR41913:SF1">
    <property type="entry name" value="DUF1684 DOMAIN-CONTAINING PROTEIN"/>
    <property type="match status" value="1"/>
</dbReference>
<organism evidence="1 2">
    <name type="scientific">Bifidobacterium reuteri</name>
    <dbReference type="NCBI Taxonomy" id="983706"/>
    <lineage>
        <taxon>Bacteria</taxon>
        <taxon>Bacillati</taxon>
        <taxon>Actinomycetota</taxon>
        <taxon>Actinomycetes</taxon>
        <taxon>Bifidobacteriales</taxon>
        <taxon>Bifidobacteriaceae</taxon>
        <taxon>Bifidobacterium</taxon>
    </lineage>
</organism>
<name>A0A5J5E8B8_9BIFI</name>
<sequence length="290" mass="32154">MKEHGQTRRGTHFMSTYQQIKELGDDQFVQDWRQWHQDKDERFASEYGFLSITSLNWLKDGNTIEVSDFPGSWSQAGDTVTYTPAAGKVVTVNNLPLGGPRGFITEPAEDANVVVVVYRDVHAELIKRLGGPNQYAVRVRNPQAAKRVNFKGTPAFEPSKRWVVPATYKPYTEVSDVTVDASLDYLNHVEQAIGELEFELEGKPQRLVVFQGHGDGQGLVLFRDGTSGKESYGGARVLTFDVSEPESIDHIDFNRATNLPCAYSEYATCPLAPASNRLDVAVTAGEKLPA</sequence>
<evidence type="ECO:0000313" key="1">
    <source>
        <dbReference type="EMBL" id="KAA8825324.1"/>
    </source>
</evidence>
<reference evidence="1 2" key="1">
    <citation type="journal article" date="2019" name="Syst. Appl. Microbiol.">
        <title>Characterization of Bifidobacterium species in feaces of the Egyptian fruit bat: Description of B. vespertilionis sp. nov. and B. rousetti sp. nov.</title>
        <authorList>
            <person name="Modesto M."/>
            <person name="Satti M."/>
            <person name="Watanabe K."/>
            <person name="Puglisi E."/>
            <person name="Morelli L."/>
            <person name="Huang C.-H."/>
            <person name="Liou J.-S."/>
            <person name="Miyashita M."/>
            <person name="Tamura T."/>
            <person name="Saito S."/>
            <person name="Mori K."/>
            <person name="Huang L."/>
            <person name="Sciavilla P."/>
            <person name="Sandri C."/>
            <person name="Spiezio C."/>
            <person name="Vitali F."/>
            <person name="Cavalieri D."/>
            <person name="Perpetuini G."/>
            <person name="Tofalo R."/>
            <person name="Bonetti A."/>
            <person name="Arita M."/>
            <person name="Mattarelli P."/>
        </authorList>
    </citation>
    <scope>NUCLEOTIDE SEQUENCE [LARGE SCALE GENOMIC DNA]</scope>
    <source>
        <strain evidence="1 2">RST19</strain>
    </source>
</reference>
<dbReference type="AlphaFoldDB" id="A0A5J5E8B8"/>
<dbReference type="PANTHER" id="PTHR41913">
    <property type="entry name" value="DUF1684 DOMAIN-CONTAINING PROTEIN"/>
    <property type="match status" value="1"/>
</dbReference>
<accession>A0A5J5E8B8</accession>
<comment type="caution">
    <text evidence="1">The sequence shown here is derived from an EMBL/GenBank/DDBJ whole genome shotgun (WGS) entry which is preliminary data.</text>
</comment>
<evidence type="ECO:0000313" key="2">
    <source>
        <dbReference type="Proteomes" id="UP000326251"/>
    </source>
</evidence>
<dbReference type="EMBL" id="RZUG01000009">
    <property type="protein sequence ID" value="KAA8825324.1"/>
    <property type="molecule type" value="Genomic_DNA"/>
</dbReference>
<dbReference type="InterPro" id="IPR012467">
    <property type="entry name" value="DUF1684"/>
</dbReference>